<organism evidence="2">
    <name type="scientific">Arion vulgaris</name>
    <dbReference type="NCBI Taxonomy" id="1028688"/>
    <lineage>
        <taxon>Eukaryota</taxon>
        <taxon>Metazoa</taxon>
        <taxon>Spiralia</taxon>
        <taxon>Lophotrochozoa</taxon>
        <taxon>Mollusca</taxon>
        <taxon>Gastropoda</taxon>
        <taxon>Heterobranchia</taxon>
        <taxon>Euthyneura</taxon>
        <taxon>Panpulmonata</taxon>
        <taxon>Eupulmonata</taxon>
        <taxon>Stylommatophora</taxon>
        <taxon>Helicina</taxon>
        <taxon>Arionoidea</taxon>
        <taxon>Arionidae</taxon>
        <taxon>Arion</taxon>
    </lineage>
</organism>
<name>A0A0B7ANF9_9EUPU</name>
<accession>A0A0B7ANF9</accession>
<evidence type="ECO:0000256" key="1">
    <source>
        <dbReference type="SAM" id="MobiDB-lite"/>
    </source>
</evidence>
<dbReference type="AlphaFoldDB" id="A0A0B7ANF9"/>
<dbReference type="EMBL" id="HACG01034661">
    <property type="protein sequence ID" value="CEK81526.1"/>
    <property type="molecule type" value="Transcribed_RNA"/>
</dbReference>
<feature type="compositionally biased region" description="Basic and acidic residues" evidence="1">
    <location>
        <begin position="1"/>
        <end position="10"/>
    </location>
</feature>
<reference evidence="2" key="1">
    <citation type="submission" date="2014-12" db="EMBL/GenBank/DDBJ databases">
        <title>Insight into the proteome of Arion vulgaris.</title>
        <authorList>
            <person name="Aradska J."/>
            <person name="Bulat T."/>
            <person name="Smidak R."/>
            <person name="Sarate P."/>
            <person name="Gangsoo J."/>
            <person name="Sialana F."/>
            <person name="Bilban M."/>
            <person name="Lubec G."/>
        </authorList>
    </citation>
    <scope>NUCLEOTIDE SEQUENCE</scope>
    <source>
        <tissue evidence="2">Skin</tissue>
    </source>
</reference>
<feature type="region of interest" description="Disordered" evidence="1">
    <location>
        <begin position="1"/>
        <end position="26"/>
    </location>
</feature>
<evidence type="ECO:0000313" key="2">
    <source>
        <dbReference type="EMBL" id="CEK81526.1"/>
    </source>
</evidence>
<proteinExistence type="predicted"/>
<gene>
    <name evidence="2" type="primary">ORF126513</name>
</gene>
<sequence>MSLKTRETSEKSSQFTPFPNECNDEKGPTYEGLRVKDWLHCIGFTHISPSLLATERVSGA</sequence>
<protein>
    <submittedName>
        <fullName evidence="2">Uncharacterized protein</fullName>
    </submittedName>
</protein>